<accession>A0A2R5ETX7</accession>
<gene>
    <name evidence="2" type="ORF">PAT3040_03749</name>
</gene>
<proteinExistence type="predicted"/>
<evidence type="ECO:0000313" key="3">
    <source>
        <dbReference type="Proteomes" id="UP000245202"/>
    </source>
</evidence>
<dbReference type="InterPro" id="IPR013978">
    <property type="entry name" value="MEKHLA"/>
</dbReference>
<dbReference type="Proteomes" id="UP000245202">
    <property type="component" value="Unassembled WGS sequence"/>
</dbReference>
<dbReference type="EMBL" id="BDQX01000196">
    <property type="protein sequence ID" value="GBG09119.1"/>
    <property type="molecule type" value="Genomic_DNA"/>
</dbReference>
<comment type="caution">
    <text evidence="2">The sequence shown here is derived from an EMBL/GenBank/DDBJ whole genome shotgun (WGS) entry which is preliminary data.</text>
</comment>
<reference evidence="2 3" key="1">
    <citation type="submission" date="2017-08" db="EMBL/GenBank/DDBJ databases">
        <title>Substantial Increase in Enzyme Production by Combined Drug-Resistance Mutations in Paenibacillus agaridevorans.</title>
        <authorList>
            <person name="Tanaka Y."/>
            <person name="Funane K."/>
            <person name="Hosaka T."/>
            <person name="Shiwa Y."/>
            <person name="Fujita N."/>
            <person name="Miyazaki T."/>
            <person name="Yoshikawa H."/>
            <person name="Murakami K."/>
            <person name="Kasahara K."/>
            <person name="Inaoka T."/>
            <person name="Hiraga Y."/>
            <person name="Ochi K."/>
        </authorList>
    </citation>
    <scope>NUCLEOTIDE SEQUENCE [LARGE SCALE GENOMIC DNA]</scope>
    <source>
        <strain evidence="2 3">T-3040</strain>
    </source>
</reference>
<dbReference type="RefSeq" id="WP_108993922.1">
    <property type="nucleotide sequence ID" value="NZ_BDQX01000196.1"/>
</dbReference>
<evidence type="ECO:0000259" key="1">
    <source>
        <dbReference type="Pfam" id="PF08670"/>
    </source>
</evidence>
<organism evidence="2 3">
    <name type="scientific">Paenibacillus agaridevorans</name>
    <dbReference type="NCBI Taxonomy" id="171404"/>
    <lineage>
        <taxon>Bacteria</taxon>
        <taxon>Bacillati</taxon>
        <taxon>Bacillota</taxon>
        <taxon>Bacilli</taxon>
        <taxon>Bacillales</taxon>
        <taxon>Paenibacillaceae</taxon>
        <taxon>Paenibacillus</taxon>
    </lineage>
</organism>
<sequence length="154" mass="17432">MAQEIRGSGTREIHARLLLDSYRRLTGKELLRVPDGADPAAVIEEADIIVLSHDTEQDPVLNYGNRAARALWEMDMETFVRTPSRLTAEPMEREERARFLAQVAERGYVDDYTGIRISSTGKRFYIVNATVWNLVDDYGANRGQAATFSAFTYI</sequence>
<dbReference type="Pfam" id="PF08670">
    <property type="entry name" value="MEKHLA"/>
    <property type="match status" value="1"/>
</dbReference>
<protein>
    <submittedName>
        <fullName evidence="2">MEKHLA domain-containing protein</fullName>
    </submittedName>
</protein>
<evidence type="ECO:0000313" key="2">
    <source>
        <dbReference type="EMBL" id="GBG09119.1"/>
    </source>
</evidence>
<name>A0A2R5ETX7_9BACL</name>
<feature type="domain" description="MEKHLA" evidence="1">
    <location>
        <begin position="14"/>
        <end position="152"/>
    </location>
</feature>
<dbReference type="AlphaFoldDB" id="A0A2R5ETX7"/>
<keyword evidence="3" id="KW-1185">Reference proteome</keyword>